<dbReference type="InterPro" id="IPR026635">
    <property type="entry name" value="Efm4/METTL10"/>
</dbReference>
<dbReference type="GO" id="GO:0015031">
    <property type="term" value="P:protein transport"/>
    <property type="evidence" value="ECO:0007669"/>
    <property type="project" value="UniProtKB-KW"/>
</dbReference>
<evidence type="ECO:0000313" key="10">
    <source>
        <dbReference type="Proteomes" id="UP001145021"/>
    </source>
</evidence>
<dbReference type="GO" id="GO:0016279">
    <property type="term" value="F:protein-lysine N-methyltransferase activity"/>
    <property type="evidence" value="ECO:0007669"/>
    <property type="project" value="UniProtKB-UniRule"/>
</dbReference>
<dbReference type="CDD" id="cd02440">
    <property type="entry name" value="AdoMet_MTases"/>
    <property type="match status" value="1"/>
</dbReference>
<dbReference type="GO" id="GO:0070390">
    <property type="term" value="C:transcription export complex 2"/>
    <property type="evidence" value="ECO:0007669"/>
    <property type="project" value="UniProtKB-UniRule"/>
</dbReference>
<keyword evidence="5" id="KW-0010">Activator</keyword>
<dbReference type="GO" id="GO:0032259">
    <property type="term" value="P:methylation"/>
    <property type="evidence" value="ECO:0007669"/>
    <property type="project" value="UniProtKB-KW"/>
</dbReference>
<dbReference type="InterPro" id="IPR038212">
    <property type="entry name" value="TF_EnY2_sf"/>
</dbReference>
<comment type="caution">
    <text evidence="9">The sequence shown here is derived from an EMBL/GenBank/DDBJ whole genome shotgun (WGS) entry which is preliminary data.</text>
</comment>
<dbReference type="SUPFAM" id="SSF53335">
    <property type="entry name" value="S-adenosyl-L-methionine-dependent methyltransferases"/>
    <property type="match status" value="1"/>
</dbReference>
<comment type="function">
    <text evidence="5">Involved in mRNA export coupled transcription activation by association with both the TREX-2 and the SAGA complexes. At the promoters, SAGA is required for recruitment of the basal transcription machinery. It influences RNA polymerase II transcriptional activity through different activities such as TBP interaction and promoter selectivity, interaction with transcription activators, and chromatin modification through histone acetylation and deubiquitination. Within the SAGA complex, participates to a subcomplex required for deubiquitination of H2B and for the maintenance of steady-state H3 methylation levels. The TREX-2 complex functions in docking export-competent ribonucleoprotein particles (mRNPs) to the nuclear entrance of the nuclear pore complex (nuclear basket). TREX-2 participates in mRNA export and accurate chromatin positioning in the nucleus by tethering genes to the nuclear periphery. May also be involved in cytoplasmic mRNA decay by interaction with components of P-bodies.</text>
</comment>
<evidence type="ECO:0000256" key="4">
    <source>
        <dbReference type="ARBA" id="ARBA00022691"/>
    </source>
</evidence>
<feature type="compositionally biased region" description="Polar residues" evidence="7">
    <location>
        <begin position="111"/>
        <end position="128"/>
    </location>
</feature>
<dbReference type="Pfam" id="PF10163">
    <property type="entry name" value="EnY2"/>
    <property type="match status" value="1"/>
</dbReference>
<evidence type="ECO:0000256" key="2">
    <source>
        <dbReference type="ARBA" id="ARBA00022603"/>
    </source>
</evidence>
<evidence type="ECO:0000313" key="9">
    <source>
        <dbReference type="EMBL" id="KAJ1646761.1"/>
    </source>
</evidence>
<dbReference type="GO" id="GO:0003713">
    <property type="term" value="F:transcription coactivator activity"/>
    <property type="evidence" value="ECO:0007669"/>
    <property type="project" value="UniProtKB-UniRule"/>
</dbReference>
<dbReference type="Proteomes" id="UP001145021">
    <property type="component" value="Unassembled WGS sequence"/>
</dbReference>
<organism evidence="9 10">
    <name type="scientific">Coemansia asiatica</name>
    <dbReference type="NCBI Taxonomy" id="1052880"/>
    <lineage>
        <taxon>Eukaryota</taxon>
        <taxon>Fungi</taxon>
        <taxon>Fungi incertae sedis</taxon>
        <taxon>Zoopagomycota</taxon>
        <taxon>Kickxellomycotina</taxon>
        <taxon>Kickxellomycetes</taxon>
        <taxon>Kickxellales</taxon>
        <taxon>Kickxellaceae</taxon>
        <taxon>Coemansia</taxon>
    </lineage>
</organism>
<feature type="region of interest" description="Disordered" evidence="7">
    <location>
        <begin position="111"/>
        <end position="134"/>
    </location>
</feature>
<evidence type="ECO:0000256" key="3">
    <source>
        <dbReference type="ARBA" id="ARBA00022679"/>
    </source>
</evidence>
<keyword evidence="5" id="KW-0539">Nucleus</keyword>
<dbReference type="GO" id="GO:0006406">
    <property type="term" value="P:mRNA export from nucleus"/>
    <property type="evidence" value="ECO:0007669"/>
    <property type="project" value="UniProtKB-UniRule"/>
</dbReference>
<dbReference type="GO" id="GO:0005643">
    <property type="term" value="C:nuclear pore"/>
    <property type="evidence" value="ECO:0007669"/>
    <property type="project" value="UniProtKB-UniRule"/>
</dbReference>
<dbReference type="HAMAP" id="MF_03188">
    <property type="entry name" value="Methyltr_EFM4"/>
    <property type="match status" value="1"/>
</dbReference>
<dbReference type="GO" id="GO:0071819">
    <property type="term" value="C:DUBm complex"/>
    <property type="evidence" value="ECO:0007669"/>
    <property type="project" value="UniProtKB-UniRule"/>
</dbReference>
<keyword evidence="1 5" id="KW-0963">Cytoplasm</keyword>
<keyword evidence="10" id="KW-1185">Reference proteome</keyword>
<keyword evidence="2 6" id="KW-0489">Methyltransferase</keyword>
<keyword evidence="5" id="KW-0509">mRNA transport</keyword>
<dbReference type="InterPro" id="IPR025714">
    <property type="entry name" value="Methyltranfer_dom"/>
</dbReference>
<gene>
    <name evidence="9" type="primary">EFM4_1</name>
    <name evidence="6" type="synonym">EFM4</name>
    <name evidence="5" type="synonym">SUS1</name>
    <name evidence="9" type="ORF">LPJ64_001806</name>
</gene>
<dbReference type="GO" id="GO:0006368">
    <property type="term" value="P:transcription elongation by RNA polymerase II"/>
    <property type="evidence" value="ECO:0007669"/>
    <property type="project" value="UniProtKB-UniRule"/>
</dbReference>
<keyword evidence="5" id="KW-0804">Transcription</keyword>
<keyword evidence="5" id="KW-0813">Transport</keyword>
<accession>A0A9W8CJN0</accession>
<dbReference type="EC" id="2.1.1.-" evidence="6"/>
<protein>
    <recommendedName>
        <fullName evidence="5 6">Multifunctional fusion protein</fullName>
    </recommendedName>
    <domain>
        <recommendedName>
            <fullName evidence="6">Protein-lysine N-methyltransferase EFM4</fullName>
            <ecNumber evidence="6">2.1.1.-</ecNumber>
        </recommendedName>
        <alternativeName>
            <fullName evidence="6">Elongation factor methyltransferase 4</fullName>
        </alternativeName>
    </domain>
    <domain>
        <recommendedName>
            <fullName evidence="5">Transcription and mRNA export factor SUS1</fullName>
        </recommendedName>
    </domain>
</protein>
<comment type="subcellular location">
    <subcellularLocation>
        <location evidence="6">Cytoplasm</location>
    </subcellularLocation>
    <subcellularLocation>
        <location evidence="5">Nucleus</location>
        <location evidence="5">Nucleoplasm</location>
    </subcellularLocation>
    <subcellularLocation>
        <location evidence="5">Cytoplasm</location>
        <location evidence="5">P-body</location>
    </subcellularLocation>
</comment>
<name>A0A9W8CJN0_9FUNG</name>
<sequence length="356" mass="39813">MSSEAMGIREELLKKFIESGERERLQEILRSKLYASGWQDRVKDRCQRVVHESTEGIEKLTVDDMAEEVTPFARSIVPEDIKAEVLEDIRAFIFRALPETENQVEGWKMSTANHGHTTGQESSSTGQDEASFGASKLGRKDHWNSVYDREISNFKETGDIGEVWFGEDTASKMVTWVCNNIDNLNARILDVGCGNGHLLLELSEEGYANLVGTDYSAQAVELAQSIAQSRQANISFFEQDFLDPQDVARIAGGEKFDVVLDKGTYDAICLKPKDAETESVDLDAVEMYPVSVVDSLKDCGVFLITSCNWTEDELIRRFEKHLQCIGRIKHRSFRFGGAVGQTVATVAFKKKDAESS</sequence>
<comment type="subunit">
    <text evidence="5">Component of the nuclear pore complex (NPC)-associated TREX-2 complex (transcription and export complex 2), composed of at least SUS1, SAC3, THP1, SEM1, and CDC31. TREX-2 contains 2 SUS1 chains. The TREX-2 complex interacts with the nucleoporin NUP1. Component of the 1.8 MDa SAGA transcription coactivator-HAT complex. SAGA is built of 5 distinct domains with specialized functions. Within the SAGA complex, SUS1, SGF11, SGF73 and UBP8 form an additional subcomplex of SAGA called the DUB module (deubiquitination module). Interacts directly with THP1, SAC3, SGF11, and with the RNA polymerase II.</text>
</comment>
<dbReference type="GO" id="GO:0016192">
    <property type="term" value="P:vesicle-mediated transport"/>
    <property type="evidence" value="ECO:0007669"/>
    <property type="project" value="UniProtKB-UniRule"/>
</dbReference>
<dbReference type="GO" id="GO:0000124">
    <property type="term" value="C:SAGA complex"/>
    <property type="evidence" value="ECO:0007669"/>
    <property type="project" value="UniProtKB-UniRule"/>
</dbReference>
<dbReference type="AlphaFoldDB" id="A0A9W8CJN0"/>
<evidence type="ECO:0000256" key="1">
    <source>
        <dbReference type="ARBA" id="ARBA00022490"/>
    </source>
</evidence>
<keyword evidence="5" id="KW-0805">Transcription regulation</keyword>
<dbReference type="EMBL" id="JANBOH010000050">
    <property type="protein sequence ID" value="KAJ1646761.1"/>
    <property type="molecule type" value="Genomic_DNA"/>
</dbReference>
<proteinExistence type="inferred from homology"/>
<evidence type="ECO:0000259" key="8">
    <source>
        <dbReference type="Pfam" id="PF13847"/>
    </source>
</evidence>
<reference evidence="9" key="1">
    <citation type="submission" date="2022-07" db="EMBL/GenBank/DDBJ databases">
        <title>Phylogenomic reconstructions and comparative analyses of Kickxellomycotina fungi.</title>
        <authorList>
            <person name="Reynolds N.K."/>
            <person name="Stajich J.E."/>
            <person name="Barry K."/>
            <person name="Grigoriev I.V."/>
            <person name="Crous P."/>
            <person name="Smith M.E."/>
        </authorList>
    </citation>
    <scope>NUCLEOTIDE SEQUENCE</scope>
    <source>
        <strain evidence="9">NBRC 105413</strain>
    </source>
</reference>
<dbReference type="GO" id="GO:0000932">
    <property type="term" value="C:P-body"/>
    <property type="evidence" value="ECO:0007669"/>
    <property type="project" value="UniProtKB-SubCell"/>
</dbReference>
<dbReference type="Gene3D" id="1.10.246.140">
    <property type="match status" value="1"/>
</dbReference>
<dbReference type="PANTHER" id="PTHR12843:SF5">
    <property type="entry name" value="EEF1A LYSINE METHYLTRANSFERASE 2"/>
    <property type="match status" value="1"/>
</dbReference>
<dbReference type="Pfam" id="PF13847">
    <property type="entry name" value="Methyltransf_31"/>
    <property type="match status" value="1"/>
</dbReference>
<dbReference type="Gene3D" id="3.40.50.150">
    <property type="entry name" value="Vaccinia Virus protein VP39"/>
    <property type="match status" value="1"/>
</dbReference>
<dbReference type="GO" id="GO:0006325">
    <property type="term" value="P:chromatin organization"/>
    <property type="evidence" value="ECO:0007669"/>
    <property type="project" value="UniProtKB-KW"/>
</dbReference>
<evidence type="ECO:0000256" key="6">
    <source>
        <dbReference type="HAMAP-Rule" id="MF_03188"/>
    </source>
</evidence>
<evidence type="ECO:0000256" key="7">
    <source>
        <dbReference type="SAM" id="MobiDB-lite"/>
    </source>
</evidence>
<keyword evidence="5" id="KW-0811">Translocation</keyword>
<dbReference type="InterPro" id="IPR029063">
    <property type="entry name" value="SAM-dependent_MTases_sf"/>
</dbReference>
<feature type="domain" description="Methyltransferase" evidence="8">
    <location>
        <begin position="185"/>
        <end position="323"/>
    </location>
</feature>
<dbReference type="InterPro" id="IPR018783">
    <property type="entry name" value="TF_ENY2"/>
</dbReference>
<comment type="function">
    <text evidence="6">S-adenosyl-L-methionine-dependent protein-lysine N-methyltransferase that mono- and dimethylates elongation factor 1-alpha at 'Lys-316'. May play a role in intracellular transport.</text>
</comment>
<dbReference type="HAMAP" id="MF_03046">
    <property type="entry name" value="ENY2_Sus1"/>
    <property type="match status" value="1"/>
</dbReference>
<evidence type="ECO:0000256" key="5">
    <source>
        <dbReference type="HAMAP-Rule" id="MF_03046"/>
    </source>
</evidence>
<keyword evidence="5" id="KW-0653">Protein transport</keyword>
<keyword evidence="3 6" id="KW-0808">Transferase</keyword>
<keyword evidence="4 6" id="KW-0949">S-adenosyl-L-methionine</keyword>
<dbReference type="PANTHER" id="PTHR12843">
    <property type="entry name" value="PROTEIN-LYSINE N-METHYLTRANSFERASE METTL10"/>
    <property type="match status" value="1"/>
</dbReference>
<comment type="similarity">
    <text evidence="5">Belongs to the ENY2 family.</text>
</comment>
<comment type="similarity">
    <text evidence="6">Belongs to the class I-like SAM-binding methyltransferase superfamily. EFM4 family.</text>
</comment>
<dbReference type="GO" id="GO:0005654">
    <property type="term" value="C:nucleoplasm"/>
    <property type="evidence" value="ECO:0007669"/>
    <property type="project" value="UniProtKB-SubCell"/>
</dbReference>
<keyword evidence="5" id="KW-0156">Chromatin regulator</keyword>